<organism evidence="3 4">
    <name type="scientific">Wolfiporia cocos (strain MD-104)</name>
    <name type="common">Brown rot fungus</name>
    <dbReference type="NCBI Taxonomy" id="742152"/>
    <lineage>
        <taxon>Eukaryota</taxon>
        <taxon>Fungi</taxon>
        <taxon>Dikarya</taxon>
        <taxon>Basidiomycota</taxon>
        <taxon>Agaricomycotina</taxon>
        <taxon>Agaricomycetes</taxon>
        <taxon>Polyporales</taxon>
        <taxon>Phaeolaceae</taxon>
        <taxon>Wolfiporia</taxon>
    </lineage>
</organism>
<dbReference type="Proteomes" id="UP000218811">
    <property type="component" value="Unassembled WGS sequence"/>
</dbReference>
<evidence type="ECO:0000256" key="2">
    <source>
        <dbReference type="SAM" id="MobiDB-lite"/>
    </source>
</evidence>
<proteinExistence type="predicted"/>
<dbReference type="GO" id="GO:0006397">
    <property type="term" value="P:mRNA processing"/>
    <property type="evidence" value="ECO:0007669"/>
    <property type="project" value="UniProtKB-KW"/>
</dbReference>
<evidence type="ECO:0008006" key="5">
    <source>
        <dbReference type="Google" id="ProtNLM"/>
    </source>
</evidence>
<evidence type="ECO:0000256" key="1">
    <source>
        <dbReference type="ARBA" id="ARBA00022664"/>
    </source>
</evidence>
<keyword evidence="4" id="KW-1185">Reference proteome</keyword>
<protein>
    <recommendedName>
        <fullName evidence="5">CCHC-type domain-containing protein</fullName>
    </recommendedName>
</protein>
<name>A0A2H3JBZ5_WOLCO</name>
<keyword evidence="1" id="KW-0507">mRNA processing</keyword>
<dbReference type="GO" id="GO:0008270">
    <property type="term" value="F:zinc ion binding"/>
    <property type="evidence" value="ECO:0007669"/>
    <property type="project" value="InterPro"/>
</dbReference>
<evidence type="ECO:0000313" key="3">
    <source>
        <dbReference type="EMBL" id="PCH39105.1"/>
    </source>
</evidence>
<feature type="compositionally biased region" description="Basic and acidic residues" evidence="2">
    <location>
        <begin position="8"/>
        <end position="55"/>
    </location>
</feature>
<dbReference type="InterPro" id="IPR036875">
    <property type="entry name" value="Znf_CCHC_sf"/>
</dbReference>
<feature type="region of interest" description="Disordered" evidence="2">
    <location>
        <begin position="91"/>
        <end position="121"/>
    </location>
</feature>
<dbReference type="AlphaFoldDB" id="A0A2H3JBZ5"/>
<gene>
    <name evidence="3" type="ORF">WOLCODRAFT_158636</name>
</gene>
<dbReference type="GO" id="GO:0003676">
    <property type="term" value="F:nucleic acid binding"/>
    <property type="evidence" value="ECO:0007669"/>
    <property type="project" value="InterPro"/>
</dbReference>
<dbReference type="SUPFAM" id="SSF57756">
    <property type="entry name" value="Retrovirus zinc finger-like domains"/>
    <property type="match status" value="1"/>
</dbReference>
<dbReference type="EMBL" id="KB467954">
    <property type="protein sequence ID" value="PCH39105.1"/>
    <property type="molecule type" value="Genomic_DNA"/>
</dbReference>
<feature type="region of interest" description="Disordered" evidence="2">
    <location>
        <begin position="1"/>
        <end position="56"/>
    </location>
</feature>
<sequence>MYQTSYPDKIKDRIFRKPEKKEEKKKDKSASTSGKKSDKKDKGKAPTSKDKKKEVTCNYCKQPEHYADKCPKLAADKAAGTFILSKERLAQRSGAKGNTNALASGSGKGQSSGKKMYLAPPADGKTYQARTIWEEVTLTDSPSAASAPAPVTVGTIQVPLAPTTRLKNIL</sequence>
<accession>A0A2H3JBZ5</accession>
<reference evidence="3 4" key="1">
    <citation type="journal article" date="2012" name="Science">
        <title>The Paleozoic origin of enzymatic lignin decomposition reconstructed from 31 fungal genomes.</title>
        <authorList>
            <person name="Floudas D."/>
            <person name="Binder M."/>
            <person name="Riley R."/>
            <person name="Barry K."/>
            <person name="Blanchette R.A."/>
            <person name="Henrissat B."/>
            <person name="Martinez A.T."/>
            <person name="Otillar R."/>
            <person name="Spatafora J.W."/>
            <person name="Yadav J.S."/>
            <person name="Aerts A."/>
            <person name="Benoit I."/>
            <person name="Boyd A."/>
            <person name="Carlson A."/>
            <person name="Copeland A."/>
            <person name="Coutinho P.M."/>
            <person name="de Vries R.P."/>
            <person name="Ferreira P."/>
            <person name="Findley K."/>
            <person name="Foster B."/>
            <person name="Gaskell J."/>
            <person name="Glotzer D."/>
            <person name="Gorecki P."/>
            <person name="Heitman J."/>
            <person name="Hesse C."/>
            <person name="Hori C."/>
            <person name="Igarashi K."/>
            <person name="Jurgens J.A."/>
            <person name="Kallen N."/>
            <person name="Kersten P."/>
            <person name="Kohler A."/>
            <person name="Kuees U."/>
            <person name="Kumar T.K.A."/>
            <person name="Kuo A."/>
            <person name="LaButti K."/>
            <person name="Larrondo L.F."/>
            <person name="Lindquist E."/>
            <person name="Ling A."/>
            <person name="Lombard V."/>
            <person name="Lucas S."/>
            <person name="Lundell T."/>
            <person name="Martin R."/>
            <person name="McLaughlin D.J."/>
            <person name="Morgenstern I."/>
            <person name="Morin E."/>
            <person name="Murat C."/>
            <person name="Nagy L.G."/>
            <person name="Nolan M."/>
            <person name="Ohm R.A."/>
            <person name="Patyshakuliyeva A."/>
            <person name="Rokas A."/>
            <person name="Ruiz-Duenas F.J."/>
            <person name="Sabat G."/>
            <person name="Salamov A."/>
            <person name="Samejima M."/>
            <person name="Schmutz J."/>
            <person name="Slot J.C."/>
            <person name="St John F."/>
            <person name="Stenlid J."/>
            <person name="Sun H."/>
            <person name="Sun S."/>
            <person name="Syed K."/>
            <person name="Tsang A."/>
            <person name="Wiebenga A."/>
            <person name="Young D."/>
            <person name="Pisabarro A."/>
            <person name="Eastwood D.C."/>
            <person name="Martin F."/>
            <person name="Cullen D."/>
            <person name="Grigoriev I.V."/>
            <person name="Hibbett D.S."/>
        </authorList>
    </citation>
    <scope>NUCLEOTIDE SEQUENCE [LARGE SCALE GENOMIC DNA]</scope>
    <source>
        <strain evidence="3 4">MD-104</strain>
    </source>
</reference>
<evidence type="ECO:0000313" key="4">
    <source>
        <dbReference type="Proteomes" id="UP000218811"/>
    </source>
</evidence>